<dbReference type="NCBIfam" id="NF004326">
    <property type="entry name" value="PRK05720.1"/>
    <property type="match status" value="1"/>
</dbReference>
<dbReference type="GO" id="GO:0019509">
    <property type="term" value="P:L-methionine salvage from methylthioadenosine"/>
    <property type="evidence" value="ECO:0007669"/>
    <property type="project" value="TreeGrafter"/>
</dbReference>
<dbReference type="eggNOG" id="COG0182">
    <property type="taxonomic scope" value="Bacteria"/>
</dbReference>
<dbReference type="RefSeq" id="WP_016526092.1">
    <property type="nucleotide sequence ID" value="NZ_KE332518.1"/>
</dbReference>
<comment type="caution">
    <text evidence="3">The sequence shown here is derived from an EMBL/GenBank/DDBJ whole genome shotgun (WGS) entry which is preliminary data.</text>
</comment>
<dbReference type="PATRIC" id="fig|1125699.3.peg.1848"/>
<dbReference type="HOGENOM" id="CLU_016218_2_0_12"/>
<evidence type="ECO:0000313" key="3">
    <source>
        <dbReference type="EMBL" id="EPF31483.1"/>
    </source>
</evidence>
<evidence type="ECO:0008006" key="5">
    <source>
        <dbReference type="Google" id="ProtNLM"/>
    </source>
</evidence>
<sequence length="366" mass="40186">MKREDEGLAFLLKYENIAWYEKGAVRILDRRIYPVKTEFVTCTDYTEVAQAIRDMVTQSAGPYLAAAMGMALAAYQAVHANVSAKNADAAGICAYCEKAAYDLSHARPTTVEQMKSIVEGSLNVIKKYAGTASADEIVQAAFEYAFNYVNGNYKKYAVIGAHTADLIPQNGTVITQCFADTVTGTMLRSCKESGKNVRIICAETRPYFQGSRLTASVACDMGFPVTVITDNMCAFTMKAKNVDLFTSASDVITIDGHIVNKVGTFQMALAARYYDIPYYVTGTPDPKHADLSTVTIEERDGDAVLKAWDARITMDGVKGYYPAFDITPPELCSGVVTELGVYEPHRLADYLKDSKKRDKNGHLTEE</sequence>
<dbReference type="EMBL" id="ATFF01000006">
    <property type="protein sequence ID" value="EPF31483.1"/>
    <property type="molecule type" value="Genomic_DNA"/>
</dbReference>
<dbReference type="GO" id="GO:0046523">
    <property type="term" value="F:S-methyl-5-thioribose-1-phosphate isomerase activity"/>
    <property type="evidence" value="ECO:0007669"/>
    <property type="project" value="TreeGrafter"/>
</dbReference>
<comment type="similarity">
    <text evidence="2">Belongs to the eIF-2B alpha/beta/delta subunits family.</text>
</comment>
<gene>
    <name evidence="3" type="ORF">HMPREF9194_01829</name>
</gene>
<dbReference type="Gene3D" id="1.20.120.420">
    <property type="entry name" value="translation initiation factor eif-2b, domain 1"/>
    <property type="match status" value="1"/>
</dbReference>
<dbReference type="Proteomes" id="UP000014541">
    <property type="component" value="Unassembled WGS sequence"/>
</dbReference>
<evidence type="ECO:0000256" key="1">
    <source>
        <dbReference type="ARBA" id="ARBA00023235"/>
    </source>
</evidence>
<name>S3JZP0_TREMA</name>
<dbReference type="InterPro" id="IPR037171">
    <property type="entry name" value="NagB/RpiA_transferase-like"/>
</dbReference>
<protein>
    <recommendedName>
        <fullName evidence="5">S-methyl-5-thioribose-1-phosphate isomerase</fullName>
    </recommendedName>
</protein>
<reference evidence="3 4" key="1">
    <citation type="submission" date="2013-04" db="EMBL/GenBank/DDBJ databases">
        <title>The Genome Sequence of Treponema maltophilum ATCC 51939.</title>
        <authorList>
            <consortium name="The Broad Institute Genomics Platform"/>
            <person name="Earl A."/>
            <person name="Ward D."/>
            <person name="Feldgarden M."/>
            <person name="Gevers D."/>
            <person name="Leonetti C."/>
            <person name="Blanton J.M."/>
            <person name="Dewhirst F.E."/>
            <person name="Izard J."/>
            <person name="Walker B."/>
            <person name="Young S."/>
            <person name="Zeng Q."/>
            <person name="Gargeya S."/>
            <person name="Fitzgerald M."/>
            <person name="Haas B."/>
            <person name="Abouelleil A."/>
            <person name="Allen A.W."/>
            <person name="Alvarado L."/>
            <person name="Arachchi H.M."/>
            <person name="Berlin A.M."/>
            <person name="Chapman S.B."/>
            <person name="Gainer-Dewar J."/>
            <person name="Goldberg J."/>
            <person name="Griggs A."/>
            <person name="Gujja S."/>
            <person name="Hansen M."/>
            <person name="Howarth C."/>
            <person name="Imamovic A."/>
            <person name="Ireland A."/>
            <person name="Larimer J."/>
            <person name="McCowan C."/>
            <person name="Murphy C."/>
            <person name="Pearson M."/>
            <person name="Poon T.W."/>
            <person name="Priest M."/>
            <person name="Roberts A."/>
            <person name="Saif S."/>
            <person name="Shea T."/>
            <person name="Sisk P."/>
            <person name="Sykes S."/>
            <person name="Wortman J."/>
            <person name="Nusbaum C."/>
            <person name="Birren B."/>
        </authorList>
    </citation>
    <scope>NUCLEOTIDE SEQUENCE [LARGE SCALE GENOMIC DNA]</scope>
    <source>
        <strain evidence="3 4">ATCC 51939</strain>
    </source>
</reference>
<dbReference type="SUPFAM" id="SSF100950">
    <property type="entry name" value="NagB/RpiA/CoA transferase-like"/>
    <property type="match status" value="1"/>
</dbReference>
<dbReference type="PANTHER" id="PTHR43475">
    <property type="entry name" value="METHYLTHIORIBOSE-1-PHOSPHATE ISOMERASE"/>
    <property type="match status" value="1"/>
</dbReference>
<dbReference type="OrthoDB" id="9803436at2"/>
<dbReference type="NCBIfam" id="TIGR00524">
    <property type="entry name" value="eIF-2B_rel"/>
    <property type="match status" value="1"/>
</dbReference>
<dbReference type="PANTHER" id="PTHR43475:SF1">
    <property type="entry name" value="METHYLTHIORIBOSE-1-PHOSPHATE ISOMERASE"/>
    <property type="match status" value="1"/>
</dbReference>
<organism evidence="3 4">
    <name type="scientific">Treponema maltophilum ATCC 51939</name>
    <dbReference type="NCBI Taxonomy" id="1125699"/>
    <lineage>
        <taxon>Bacteria</taxon>
        <taxon>Pseudomonadati</taxon>
        <taxon>Spirochaetota</taxon>
        <taxon>Spirochaetia</taxon>
        <taxon>Spirochaetales</taxon>
        <taxon>Treponemataceae</taxon>
        <taxon>Treponema</taxon>
    </lineage>
</organism>
<evidence type="ECO:0000256" key="2">
    <source>
        <dbReference type="RuleBase" id="RU003814"/>
    </source>
</evidence>
<dbReference type="InterPro" id="IPR042529">
    <property type="entry name" value="IF_2B-like_C"/>
</dbReference>
<keyword evidence="4" id="KW-1185">Reference proteome</keyword>
<evidence type="ECO:0000313" key="4">
    <source>
        <dbReference type="Proteomes" id="UP000014541"/>
    </source>
</evidence>
<proteinExistence type="inferred from homology"/>
<dbReference type="STRING" id="1125699.HMPREF9194_01829"/>
<dbReference type="AlphaFoldDB" id="S3JZP0"/>
<dbReference type="InterPro" id="IPR000649">
    <property type="entry name" value="IF-2B-related"/>
</dbReference>
<dbReference type="InterPro" id="IPR011559">
    <property type="entry name" value="Initiation_fac_2B_a/b/d"/>
</dbReference>
<dbReference type="Pfam" id="PF01008">
    <property type="entry name" value="IF-2B"/>
    <property type="match status" value="1"/>
</dbReference>
<dbReference type="Gene3D" id="3.40.50.10470">
    <property type="entry name" value="Translation initiation factor eif-2b, domain 2"/>
    <property type="match status" value="1"/>
</dbReference>
<dbReference type="InterPro" id="IPR027363">
    <property type="entry name" value="M1Pi_N"/>
</dbReference>
<accession>S3JZP0</accession>
<keyword evidence="1" id="KW-0413">Isomerase</keyword>